<keyword evidence="1" id="KW-1133">Transmembrane helix</keyword>
<accession>A0A1M2W338</accession>
<feature type="transmembrane region" description="Helical" evidence="1">
    <location>
        <begin position="55"/>
        <end position="78"/>
    </location>
</feature>
<dbReference type="EMBL" id="MNAD01000309">
    <property type="protein sequence ID" value="OJT14268.1"/>
    <property type="molecule type" value="Genomic_DNA"/>
</dbReference>
<dbReference type="OrthoDB" id="2753849at2759"/>
<name>A0A1M2W338_TRAPU</name>
<feature type="transmembrane region" description="Helical" evidence="1">
    <location>
        <begin position="256"/>
        <end position="278"/>
    </location>
</feature>
<keyword evidence="1" id="KW-0472">Membrane</keyword>
<feature type="domain" description="DUF6533" evidence="2">
    <location>
        <begin position="24"/>
        <end position="68"/>
    </location>
</feature>
<sequence length="394" mass="43829">MAESVSAAEEIVANRAFFFIDDCANFAEATLIFYEYCITVNSEIRLIWQHKISGASVLFFLNRYIMIFDNAITVGSYWPISNLVRRFYSTSHIHPTQSYSDPMLTIRCVVLGWFAIVFNLLPYFIWNAFSTLRVYALCGHDWCIATLVCLLMTGPIIVNAYNIPTQTRVNLPQPYNCEVDNAVTTGRATHQTYVAQFPQRACTATPLNLNWGAVVLGSRISLIVGDALVLAVTWWKTYRLKRAADAARVKTSIIELLLHDGTIYFGTMLVLNVLHIIINFVEQVSFMGDIADVLTSILVSRLLMNLRALDTQETGQASASNAPGTWLAVLGVDSAGGGSLVFAGTASHFVESMGGPLEHSMRAPSKREMSYEPEDREGWFACEEKEEACRTEVG</sequence>
<evidence type="ECO:0000256" key="1">
    <source>
        <dbReference type="SAM" id="Phobius"/>
    </source>
</evidence>
<dbReference type="Proteomes" id="UP000184267">
    <property type="component" value="Unassembled WGS sequence"/>
</dbReference>
<protein>
    <recommendedName>
        <fullName evidence="2">DUF6533 domain-containing protein</fullName>
    </recommendedName>
</protein>
<feature type="transmembrane region" description="Helical" evidence="1">
    <location>
        <begin position="104"/>
        <end position="129"/>
    </location>
</feature>
<evidence type="ECO:0000313" key="3">
    <source>
        <dbReference type="EMBL" id="OJT14268.1"/>
    </source>
</evidence>
<organism evidence="3 4">
    <name type="scientific">Trametes pubescens</name>
    <name type="common">White-rot fungus</name>
    <dbReference type="NCBI Taxonomy" id="154538"/>
    <lineage>
        <taxon>Eukaryota</taxon>
        <taxon>Fungi</taxon>
        <taxon>Dikarya</taxon>
        <taxon>Basidiomycota</taxon>
        <taxon>Agaricomycotina</taxon>
        <taxon>Agaricomycetes</taxon>
        <taxon>Polyporales</taxon>
        <taxon>Polyporaceae</taxon>
        <taxon>Trametes</taxon>
    </lineage>
</organism>
<dbReference type="AlphaFoldDB" id="A0A1M2W338"/>
<reference evidence="3 4" key="1">
    <citation type="submission" date="2016-10" db="EMBL/GenBank/DDBJ databases">
        <title>Genome sequence of the basidiomycete white-rot fungus Trametes pubescens.</title>
        <authorList>
            <person name="Makela M.R."/>
            <person name="Granchi Z."/>
            <person name="Peng M."/>
            <person name="De Vries R.P."/>
            <person name="Grigoriev I."/>
            <person name="Riley R."/>
            <person name="Hilden K."/>
        </authorList>
    </citation>
    <scope>NUCLEOTIDE SEQUENCE [LARGE SCALE GENOMIC DNA]</scope>
    <source>
        <strain evidence="3 4">FBCC735</strain>
    </source>
</reference>
<dbReference type="Pfam" id="PF20151">
    <property type="entry name" value="DUF6533"/>
    <property type="match status" value="1"/>
</dbReference>
<keyword evidence="1" id="KW-0812">Transmembrane</keyword>
<keyword evidence="4" id="KW-1185">Reference proteome</keyword>
<evidence type="ECO:0000313" key="4">
    <source>
        <dbReference type="Proteomes" id="UP000184267"/>
    </source>
</evidence>
<evidence type="ECO:0000259" key="2">
    <source>
        <dbReference type="Pfam" id="PF20151"/>
    </source>
</evidence>
<dbReference type="OMA" id="HEVCETF"/>
<gene>
    <name evidence="3" type="ORF">TRAPUB_9180</name>
</gene>
<feature type="transmembrane region" description="Helical" evidence="1">
    <location>
        <begin position="216"/>
        <end position="235"/>
    </location>
</feature>
<dbReference type="InterPro" id="IPR045340">
    <property type="entry name" value="DUF6533"/>
</dbReference>
<proteinExistence type="predicted"/>
<dbReference type="STRING" id="154538.A0A1M2W338"/>
<feature type="transmembrane region" description="Helical" evidence="1">
    <location>
        <begin position="141"/>
        <end position="161"/>
    </location>
</feature>
<comment type="caution">
    <text evidence="3">The sequence shown here is derived from an EMBL/GenBank/DDBJ whole genome shotgun (WGS) entry which is preliminary data.</text>
</comment>